<keyword evidence="11" id="KW-0282">Flagellum</keyword>
<dbReference type="PRINTS" id="PR00953">
    <property type="entry name" value="TYPE3IMRPROT"/>
</dbReference>
<dbReference type="RefSeq" id="WP_380688933.1">
    <property type="nucleotide sequence ID" value="NZ_JBHRSS010000003.1"/>
</dbReference>
<evidence type="ECO:0000256" key="2">
    <source>
        <dbReference type="ARBA" id="ARBA00009772"/>
    </source>
</evidence>
<evidence type="ECO:0000256" key="5">
    <source>
        <dbReference type="ARBA" id="ARBA00022692"/>
    </source>
</evidence>
<dbReference type="PANTHER" id="PTHR30065">
    <property type="entry name" value="FLAGELLAR BIOSYNTHETIC PROTEIN FLIR"/>
    <property type="match status" value="1"/>
</dbReference>
<evidence type="ECO:0000256" key="7">
    <source>
        <dbReference type="ARBA" id="ARBA00023136"/>
    </source>
</evidence>
<evidence type="ECO:0000256" key="9">
    <source>
        <dbReference type="NCBIfam" id="TIGR01400"/>
    </source>
</evidence>
<name>A0ABV7ES38_9GAMM</name>
<keyword evidence="11" id="KW-0969">Cilium</keyword>
<reference evidence="12" key="1">
    <citation type="journal article" date="2019" name="Int. J. Syst. Evol. Microbiol.">
        <title>The Global Catalogue of Microorganisms (GCM) 10K type strain sequencing project: providing services to taxonomists for standard genome sequencing and annotation.</title>
        <authorList>
            <consortium name="The Broad Institute Genomics Platform"/>
            <consortium name="The Broad Institute Genome Sequencing Center for Infectious Disease"/>
            <person name="Wu L."/>
            <person name="Ma J."/>
        </authorList>
    </citation>
    <scope>NUCLEOTIDE SEQUENCE [LARGE SCALE GENOMIC DNA]</scope>
    <source>
        <strain evidence="12">KCTC 52640</strain>
    </source>
</reference>
<keyword evidence="4 10" id="KW-1003">Cell membrane</keyword>
<keyword evidence="6 10" id="KW-1133">Transmembrane helix</keyword>
<sequence length="262" mass="27301">MIHFTSGELTGWVMLFLWPFVRILAFVAVAPVFGENTLSRLGKIGVAAALALIVAPTLEGLPDVPPVSYAGIWLLVQQVLIGSAIGLVMRVVFAAVQAAGDFVGLQMGLGFASFYSAAMGTNAMVLSQLLNTFAMLFFLAFDGHLIMVRILAETFTTLPIGAGGLNAQGWHMAALWGGEVFTAGVGLALPLIAALLTINLAMGILNRASPQLSIFSVGFPLTLLSGLIVLSFMVPDLGAVFSRMFAAGLDSMARVVAALAGG</sequence>
<gene>
    <name evidence="11" type="primary">fliR</name>
    <name evidence="11" type="ORF">ACFOSU_09815</name>
</gene>
<evidence type="ECO:0000256" key="1">
    <source>
        <dbReference type="ARBA" id="ARBA00002578"/>
    </source>
</evidence>
<dbReference type="EMBL" id="JBHRSS010000003">
    <property type="protein sequence ID" value="MFC3104190.1"/>
    <property type="molecule type" value="Genomic_DNA"/>
</dbReference>
<evidence type="ECO:0000256" key="10">
    <source>
        <dbReference type="RuleBase" id="RU362071"/>
    </source>
</evidence>
<protein>
    <recommendedName>
        <fullName evidence="3 9">Flagellar biosynthetic protein FliR</fullName>
    </recommendedName>
</protein>
<feature type="transmembrane region" description="Helical" evidence="10">
    <location>
        <begin position="12"/>
        <end position="34"/>
    </location>
</feature>
<keyword evidence="8 10" id="KW-0975">Bacterial flagellum</keyword>
<comment type="function">
    <text evidence="1 10">Role in flagellar biosynthesis.</text>
</comment>
<comment type="caution">
    <text evidence="11">The sequence shown here is derived from an EMBL/GenBank/DDBJ whole genome shotgun (WGS) entry which is preliminary data.</text>
</comment>
<dbReference type="InterPro" id="IPR002010">
    <property type="entry name" value="T3SS_IM_R"/>
</dbReference>
<evidence type="ECO:0000256" key="4">
    <source>
        <dbReference type="ARBA" id="ARBA00022475"/>
    </source>
</evidence>
<keyword evidence="5 10" id="KW-0812">Transmembrane</keyword>
<feature type="transmembrane region" description="Helical" evidence="10">
    <location>
        <begin position="212"/>
        <end position="234"/>
    </location>
</feature>
<dbReference type="InterPro" id="IPR006303">
    <property type="entry name" value="FliR"/>
</dbReference>
<dbReference type="Proteomes" id="UP001595462">
    <property type="component" value="Unassembled WGS sequence"/>
</dbReference>
<evidence type="ECO:0000313" key="11">
    <source>
        <dbReference type="EMBL" id="MFC3104190.1"/>
    </source>
</evidence>
<keyword evidence="11" id="KW-0966">Cell projection</keyword>
<evidence type="ECO:0000256" key="6">
    <source>
        <dbReference type="ARBA" id="ARBA00022989"/>
    </source>
</evidence>
<feature type="transmembrane region" description="Helical" evidence="10">
    <location>
        <begin position="41"/>
        <end position="58"/>
    </location>
</feature>
<comment type="similarity">
    <text evidence="2 10">Belongs to the FliR/MopE/SpaR family.</text>
</comment>
<keyword evidence="7 10" id="KW-0472">Membrane</keyword>
<organism evidence="11 12">
    <name type="scientific">Salinisphaera aquimarina</name>
    <dbReference type="NCBI Taxonomy" id="2094031"/>
    <lineage>
        <taxon>Bacteria</taxon>
        <taxon>Pseudomonadati</taxon>
        <taxon>Pseudomonadota</taxon>
        <taxon>Gammaproteobacteria</taxon>
        <taxon>Salinisphaerales</taxon>
        <taxon>Salinisphaeraceae</taxon>
        <taxon>Salinisphaera</taxon>
    </lineage>
</organism>
<feature type="transmembrane region" description="Helical" evidence="10">
    <location>
        <begin position="70"/>
        <end position="93"/>
    </location>
</feature>
<proteinExistence type="inferred from homology"/>
<evidence type="ECO:0000256" key="8">
    <source>
        <dbReference type="ARBA" id="ARBA00023143"/>
    </source>
</evidence>
<feature type="transmembrane region" description="Helical" evidence="10">
    <location>
        <begin position="114"/>
        <end position="141"/>
    </location>
</feature>
<accession>A0ABV7ES38</accession>
<dbReference type="NCBIfam" id="TIGR01400">
    <property type="entry name" value="fliR"/>
    <property type="match status" value="1"/>
</dbReference>
<keyword evidence="12" id="KW-1185">Reference proteome</keyword>
<comment type="subcellular location">
    <subcellularLocation>
        <location evidence="10">Cell membrane</location>
        <topology evidence="10">Multi-pass membrane protein</topology>
    </subcellularLocation>
    <subcellularLocation>
        <location evidence="10">Bacterial flagellum basal body</location>
    </subcellularLocation>
</comment>
<dbReference type="PANTHER" id="PTHR30065:SF8">
    <property type="entry name" value="FLAGELLAR BIOSYNTHETIC PROTEIN FLIR"/>
    <property type="match status" value="1"/>
</dbReference>
<evidence type="ECO:0000313" key="12">
    <source>
        <dbReference type="Proteomes" id="UP001595462"/>
    </source>
</evidence>
<evidence type="ECO:0000256" key="3">
    <source>
        <dbReference type="ARBA" id="ARBA00021717"/>
    </source>
</evidence>
<feature type="transmembrane region" description="Helical" evidence="10">
    <location>
        <begin position="180"/>
        <end position="205"/>
    </location>
</feature>
<dbReference type="Pfam" id="PF01311">
    <property type="entry name" value="Bac_export_1"/>
    <property type="match status" value="1"/>
</dbReference>